<dbReference type="SFLD" id="SFLDG00358">
    <property type="entry name" value="Main_(cytGST)"/>
    <property type="match status" value="1"/>
</dbReference>
<dbReference type="PROSITE" id="PS50405">
    <property type="entry name" value="GST_CTER"/>
    <property type="match status" value="1"/>
</dbReference>
<dbReference type="InterPro" id="IPR010987">
    <property type="entry name" value="Glutathione-S-Trfase_C-like"/>
</dbReference>
<dbReference type="GO" id="GO:0005737">
    <property type="term" value="C:cytoplasm"/>
    <property type="evidence" value="ECO:0007669"/>
    <property type="project" value="TreeGrafter"/>
</dbReference>
<dbReference type="PANTHER" id="PTHR43968">
    <property type="match status" value="1"/>
</dbReference>
<organism evidence="3 4">
    <name type="scientific">Iningainema tapete BLCC-T55</name>
    <dbReference type="NCBI Taxonomy" id="2748662"/>
    <lineage>
        <taxon>Bacteria</taxon>
        <taxon>Bacillati</taxon>
        <taxon>Cyanobacteriota</taxon>
        <taxon>Cyanophyceae</taxon>
        <taxon>Nostocales</taxon>
        <taxon>Scytonemataceae</taxon>
        <taxon>Iningainema tapete</taxon>
    </lineage>
</organism>
<dbReference type="SFLD" id="SFLDS00019">
    <property type="entry name" value="Glutathione_Transferase_(cytos"/>
    <property type="match status" value="1"/>
</dbReference>
<evidence type="ECO:0000259" key="1">
    <source>
        <dbReference type="PROSITE" id="PS50404"/>
    </source>
</evidence>
<dbReference type="SUPFAM" id="SSF47616">
    <property type="entry name" value="GST C-terminal domain-like"/>
    <property type="match status" value="1"/>
</dbReference>
<dbReference type="InterPro" id="IPR050983">
    <property type="entry name" value="GST_Omega/HSP26"/>
</dbReference>
<evidence type="ECO:0000313" key="4">
    <source>
        <dbReference type="Proteomes" id="UP000629098"/>
    </source>
</evidence>
<protein>
    <submittedName>
        <fullName evidence="3">Glutathione S-transferase family protein</fullName>
    </submittedName>
</protein>
<dbReference type="CDD" id="cd00570">
    <property type="entry name" value="GST_N_family"/>
    <property type="match status" value="1"/>
</dbReference>
<dbReference type="InterPro" id="IPR004045">
    <property type="entry name" value="Glutathione_S-Trfase_N"/>
</dbReference>
<name>A0A8J6XCW3_9CYAN</name>
<dbReference type="Proteomes" id="UP000629098">
    <property type="component" value="Unassembled WGS sequence"/>
</dbReference>
<dbReference type="Pfam" id="PF13409">
    <property type="entry name" value="GST_N_2"/>
    <property type="match status" value="1"/>
</dbReference>
<feature type="domain" description="GST C-terminal" evidence="2">
    <location>
        <begin position="92"/>
        <end position="227"/>
    </location>
</feature>
<dbReference type="PROSITE" id="PS50404">
    <property type="entry name" value="GST_NTER"/>
    <property type="match status" value="1"/>
</dbReference>
<gene>
    <name evidence="3" type="ORF">ICL16_00780</name>
</gene>
<dbReference type="InterPro" id="IPR040079">
    <property type="entry name" value="Glutathione_S-Trfase"/>
</dbReference>
<keyword evidence="4" id="KW-1185">Reference proteome</keyword>
<dbReference type="EMBL" id="JACXAE010000008">
    <property type="protein sequence ID" value="MBD2770695.1"/>
    <property type="molecule type" value="Genomic_DNA"/>
</dbReference>
<proteinExistence type="predicted"/>
<dbReference type="Gene3D" id="3.40.30.10">
    <property type="entry name" value="Glutaredoxin"/>
    <property type="match status" value="1"/>
</dbReference>
<evidence type="ECO:0000313" key="3">
    <source>
        <dbReference type="EMBL" id="MBD2770695.1"/>
    </source>
</evidence>
<evidence type="ECO:0000259" key="2">
    <source>
        <dbReference type="PROSITE" id="PS50405"/>
    </source>
</evidence>
<dbReference type="Gene3D" id="1.20.1050.10">
    <property type="match status" value="1"/>
</dbReference>
<reference evidence="3" key="1">
    <citation type="submission" date="2020-09" db="EMBL/GenBank/DDBJ databases">
        <title>Iningainema tapete sp. nov. (Scytonemataceae, Cyanobacteria) from greenhouses in central Florida (USA) produces two types of nodularin with biosynthetic potential for microcystin-LR and anabaenopeptins.</title>
        <authorList>
            <person name="Berthold D.E."/>
            <person name="Lefler F.W."/>
            <person name="Huang I.-S."/>
            <person name="Abdulla H."/>
            <person name="Zimba P.V."/>
            <person name="Laughinghouse H.D. IV."/>
        </authorList>
    </citation>
    <scope>NUCLEOTIDE SEQUENCE</scope>
    <source>
        <strain evidence="3">BLCCT55</strain>
    </source>
</reference>
<dbReference type="PANTHER" id="PTHR43968:SF6">
    <property type="entry name" value="GLUTATHIONE S-TRANSFERASE OMEGA"/>
    <property type="match status" value="1"/>
</dbReference>
<feature type="domain" description="GST N-terminal" evidence="1">
    <location>
        <begin position="5"/>
        <end position="85"/>
    </location>
</feature>
<dbReference type="InterPro" id="IPR036249">
    <property type="entry name" value="Thioredoxin-like_sf"/>
</dbReference>
<dbReference type="AlphaFoldDB" id="A0A8J6XCW3"/>
<dbReference type="Pfam" id="PF13410">
    <property type="entry name" value="GST_C_2"/>
    <property type="match status" value="1"/>
</dbReference>
<dbReference type="RefSeq" id="WP_190824995.1">
    <property type="nucleotide sequence ID" value="NZ_CAWPPI010000008.1"/>
</dbReference>
<accession>A0A8J6XCW3</accession>
<comment type="caution">
    <text evidence="3">The sequence shown here is derived from an EMBL/GenBank/DDBJ whole genome shotgun (WGS) entry which is preliminary data.</text>
</comment>
<dbReference type="InterPro" id="IPR036282">
    <property type="entry name" value="Glutathione-S-Trfase_C_sf"/>
</dbReference>
<sequence length="240" mass="27957">MSNTTSILFYANRNCPYAQRSWLTLLELKVDFEYQEIELGKDNKTDWFLELNPNGTVPVIKHGDTVIYESLVVNEYLCEVFGDDKVNLMPNDPAGRSRARILINRCDSKFVKLSYSYLSHKRTAEEDSVVKDNQLRTQLEDELRFLDNAISSTGGPYFMGKTVSLVDTAYMPFFERMSVALAHWKDFDIKNLSLPHLNTWLEVMSNREAYQKTRMSLERIVELYSRFLNVDYFKRVGIAQ</sequence>
<dbReference type="SUPFAM" id="SSF52833">
    <property type="entry name" value="Thioredoxin-like"/>
    <property type="match status" value="1"/>
</dbReference>